<proteinExistence type="predicted"/>
<dbReference type="InterPro" id="IPR037250">
    <property type="entry name" value="NEAT_dom_sf"/>
</dbReference>
<reference evidence="9 11" key="1">
    <citation type="journal article" date="2015" name="Genome Announc.">
        <title>Expanding the biotechnology potential of lactobacilli through comparative genomics of 213 strains and associated genera.</title>
        <authorList>
            <person name="Sun Z."/>
            <person name="Harris H.M."/>
            <person name="McCann A."/>
            <person name="Guo C."/>
            <person name="Argimon S."/>
            <person name="Zhang W."/>
            <person name="Yang X."/>
            <person name="Jeffery I.B."/>
            <person name="Cooney J.C."/>
            <person name="Kagawa T.F."/>
            <person name="Liu W."/>
            <person name="Song Y."/>
            <person name="Salvetti E."/>
            <person name="Wrobel A."/>
            <person name="Rasinkangas P."/>
            <person name="Parkhill J."/>
            <person name="Rea M.C."/>
            <person name="O'Sullivan O."/>
            <person name="Ritari J."/>
            <person name="Douillard F.P."/>
            <person name="Paul Ross R."/>
            <person name="Yang R."/>
            <person name="Briner A.E."/>
            <person name="Felis G.E."/>
            <person name="de Vos W.M."/>
            <person name="Barrangou R."/>
            <person name="Klaenhammer T.R."/>
            <person name="Caufield P.W."/>
            <person name="Cui Y."/>
            <person name="Zhang H."/>
            <person name="O'Toole P.W."/>
        </authorList>
    </citation>
    <scope>NUCLEOTIDE SEQUENCE [LARGE SCALE GENOMIC DNA]</scope>
    <source>
        <strain evidence="9 11">DSM 15353</strain>
    </source>
</reference>
<dbReference type="PROSITE" id="PS50978">
    <property type="entry name" value="NEAT"/>
    <property type="match status" value="1"/>
</dbReference>
<sequence>MRKKRAILTFLSVLFFALVGLSHGQLVHADNYQTNYTILKAGTGQTSYADAYFSKPASVSVNGDSYNVSITVSTDHSLGSFPVQILNVNGQAPQISKSTSGNRDNYVFTFNTKSVKQVMSGNMKVDINNINYHHVYGFNLRMDAGNVPALNSQQTQPQQASQKDASGQTTKNTTATANSSSSSSAPSKSSSASSAVSNSGSSSSSSSGEKKETSSSKKVSKKQESSKKESKKDDQPKAKQESHASSSTAWWIGGVVVVIVIGGVVYFVKNEYKK</sequence>
<evidence type="ECO:0000256" key="7">
    <source>
        <dbReference type="SAM" id="SignalP"/>
    </source>
</evidence>
<dbReference type="SMART" id="SM00725">
    <property type="entry name" value="NEAT"/>
    <property type="match status" value="1"/>
</dbReference>
<feature type="chain" id="PRO_5015044258" evidence="7">
    <location>
        <begin position="30"/>
        <end position="274"/>
    </location>
</feature>
<dbReference type="Pfam" id="PF05031">
    <property type="entry name" value="NEAT"/>
    <property type="match status" value="1"/>
</dbReference>
<reference evidence="10" key="2">
    <citation type="submission" date="2016-11" db="EMBL/GenBank/DDBJ databases">
        <authorList>
            <person name="Jaros S."/>
            <person name="Januszkiewicz K."/>
            <person name="Wedrychowicz H."/>
        </authorList>
    </citation>
    <scope>NUCLEOTIDE SEQUENCE [LARGE SCALE GENOMIC DNA]</scope>
    <source>
        <strain evidence="10">ACA-DC 1533</strain>
    </source>
</reference>
<dbReference type="EMBL" id="LT630287">
    <property type="protein sequence ID" value="SFV39508.1"/>
    <property type="molecule type" value="Genomic_DNA"/>
</dbReference>
<feature type="compositionally biased region" description="Low complexity" evidence="5">
    <location>
        <begin position="153"/>
        <end position="162"/>
    </location>
</feature>
<dbReference type="AlphaFoldDB" id="A0A0R2KLL0"/>
<keyword evidence="6" id="KW-1133">Transmembrane helix</keyword>
<evidence type="ECO:0000313" key="12">
    <source>
        <dbReference type="Proteomes" id="UP000190935"/>
    </source>
</evidence>
<dbReference type="SUPFAM" id="SSF158911">
    <property type="entry name" value="NEAT domain-like"/>
    <property type="match status" value="1"/>
</dbReference>
<dbReference type="PANTHER" id="PTHR37824">
    <property type="entry name" value="IRON-REGULATED SURFACE DETERMINANT PROTEIN C"/>
    <property type="match status" value="1"/>
</dbReference>
<dbReference type="Proteomes" id="UP000190935">
    <property type="component" value="Chromosome I"/>
</dbReference>
<organism evidence="9 11">
    <name type="scientific">Ligilactobacillus acidipiscis</name>
    <dbReference type="NCBI Taxonomy" id="89059"/>
    <lineage>
        <taxon>Bacteria</taxon>
        <taxon>Bacillati</taxon>
        <taxon>Bacillota</taxon>
        <taxon>Bacilli</taxon>
        <taxon>Lactobacillales</taxon>
        <taxon>Lactobacillaceae</taxon>
        <taxon>Ligilactobacillus</taxon>
    </lineage>
</organism>
<dbReference type="Proteomes" id="UP000051491">
    <property type="component" value="Unassembled WGS sequence"/>
</dbReference>
<feature type="compositionally biased region" description="Low complexity" evidence="5">
    <location>
        <begin position="175"/>
        <end position="207"/>
    </location>
</feature>
<dbReference type="InterPro" id="IPR006635">
    <property type="entry name" value="NEAT_dom"/>
</dbReference>
<dbReference type="PATRIC" id="fig|89059.3.peg.1709"/>
<evidence type="ECO:0000256" key="4">
    <source>
        <dbReference type="ARBA" id="ARBA00023088"/>
    </source>
</evidence>
<evidence type="ECO:0000259" key="8">
    <source>
        <dbReference type="PROSITE" id="PS50978"/>
    </source>
</evidence>
<evidence type="ECO:0000256" key="2">
    <source>
        <dbReference type="ARBA" id="ARBA00022512"/>
    </source>
</evidence>
<evidence type="ECO:0000256" key="5">
    <source>
        <dbReference type="SAM" id="MobiDB-lite"/>
    </source>
</evidence>
<dbReference type="EMBL" id="JQBK01000005">
    <property type="protein sequence ID" value="KRN87300.1"/>
    <property type="molecule type" value="Genomic_DNA"/>
</dbReference>
<keyword evidence="6" id="KW-0812">Transmembrane</keyword>
<feature type="region of interest" description="Disordered" evidence="5">
    <location>
        <begin position="150"/>
        <end position="246"/>
    </location>
</feature>
<dbReference type="OrthoDB" id="2329522at2"/>
<evidence type="ECO:0000256" key="3">
    <source>
        <dbReference type="ARBA" id="ARBA00022729"/>
    </source>
</evidence>
<feature type="transmembrane region" description="Helical" evidence="6">
    <location>
        <begin position="249"/>
        <end position="268"/>
    </location>
</feature>
<evidence type="ECO:0000256" key="6">
    <source>
        <dbReference type="SAM" id="Phobius"/>
    </source>
</evidence>
<accession>A0A0R2KLL0</accession>
<dbReference type="RefSeq" id="WP_010495489.1">
    <property type="nucleotide sequence ID" value="NZ_JQBK01000005.1"/>
</dbReference>
<dbReference type="PANTHER" id="PTHR37824:SF1">
    <property type="entry name" value="IRON-REGULATED SURFACE DETERMINANT PROTEIN C"/>
    <property type="match status" value="1"/>
</dbReference>
<dbReference type="KEGG" id="laca:LAC1533_0088"/>
<keyword evidence="3 7" id="KW-0732">Signal</keyword>
<evidence type="ECO:0000256" key="1">
    <source>
        <dbReference type="ARBA" id="ARBA00004168"/>
    </source>
</evidence>
<evidence type="ECO:0000313" key="10">
    <source>
        <dbReference type="EMBL" id="SFV39508.1"/>
    </source>
</evidence>
<dbReference type="CDD" id="cd06920">
    <property type="entry name" value="NEAT"/>
    <property type="match status" value="1"/>
</dbReference>
<dbReference type="STRING" id="89059.LAC1533_0088"/>
<feature type="compositionally biased region" description="Basic and acidic residues" evidence="5">
    <location>
        <begin position="208"/>
        <end position="242"/>
    </location>
</feature>
<dbReference type="Gene3D" id="2.60.40.1850">
    <property type="match status" value="1"/>
</dbReference>
<keyword evidence="6" id="KW-0472">Membrane</keyword>
<gene>
    <name evidence="9" type="ORF">IV43_GL001601</name>
    <name evidence="10" type="ORF">LAC1533_0088</name>
</gene>
<feature type="compositionally biased region" description="Polar residues" evidence="5">
    <location>
        <begin position="163"/>
        <end position="174"/>
    </location>
</feature>
<feature type="signal peptide" evidence="7">
    <location>
        <begin position="1"/>
        <end position="29"/>
    </location>
</feature>
<comment type="subcellular location">
    <subcellularLocation>
        <location evidence="1">Secreted</location>
        <location evidence="1">Cell wall</location>
        <topology evidence="1">Peptidoglycan-anchor</topology>
    </subcellularLocation>
</comment>
<keyword evidence="2" id="KW-0134">Cell wall</keyword>
<feature type="domain" description="NEAT" evidence="8">
    <location>
        <begin position="27"/>
        <end position="150"/>
    </location>
</feature>
<dbReference type="GeneID" id="95348196"/>
<keyword evidence="2" id="KW-0964">Secreted</keyword>
<protein>
    <submittedName>
        <fullName evidence="9">Cell surface protein</fullName>
    </submittedName>
    <submittedName>
        <fullName evidence="10">NPQTN cell wall anchored protein IsdC</fullName>
    </submittedName>
</protein>
<keyword evidence="4" id="KW-0572">Peptidoglycan-anchor</keyword>
<reference evidence="12" key="3">
    <citation type="submission" date="2016-11" db="EMBL/GenBank/DDBJ databases">
        <authorList>
            <person name="Papadimitriou K."/>
        </authorList>
    </citation>
    <scope>NUCLEOTIDE SEQUENCE [LARGE SCALE GENOMIC DNA]</scope>
    <source>
        <strain evidence="12">ACA-DC 1533</strain>
    </source>
</reference>
<dbReference type="InterPro" id="IPR050436">
    <property type="entry name" value="IsdA"/>
</dbReference>
<name>A0A0R2KLL0_9LACO</name>
<evidence type="ECO:0000313" key="11">
    <source>
        <dbReference type="Proteomes" id="UP000051491"/>
    </source>
</evidence>
<evidence type="ECO:0000313" key="9">
    <source>
        <dbReference type="EMBL" id="KRN87300.1"/>
    </source>
</evidence>